<organism evidence="1 2">
    <name type="scientific">Actinomyces viscosus</name>
    <dbReference type="NCBI Taxonomy" id="1656"/>
    <lineage>
        <taxon>Bacteria</taxon>
        <taxon>Bacillati</taxon>
        <taxon>Actinomycetota</taxon>
        <taxon>Actinomycetes</taxon>
        <taxon>Actinomycetales</taxon>
        <taxon>Actinomycetaceae</taxon>
        <taxon>Actinomyces</taxon>
    </lineage>
</organism>
<protein>
    <submittedName>
        <fullName evidence="1">Uncharacterized protein</fullName>
    </submittedName>
</protein>
<accession>A0A3S4V216</accession>
<proteinExistence type="predicted"/>
<sequence length="54" mass="6000">MGQERVLHRMTGDELRQISGERLKGLGLLALERPRLNASPTPIAALADHIVEIR</sequence>
<dbReference type="KEGG" id="avc:NCTC10951_01228"/>
<dbReference type="RefSeq" id="WP_164719349.1">
    <property type="nucleotide sequence ID" value="NZ_JASPER010000004.1"/>
</dbReference>
<evidence type="ECO:0000313" key="2">
    <source>
        <dbReference type="Proteomes" id="UP000268658"/>
    </source>
</evidence>
<reference evidence="1 2" key="1">
    <citation type="submission" date="2018-12" db="EMBL/GenBank/DDBJ databases">
        <authorList>
            <consortium name="Pathogen Informatics"/>
        </authorList>
    </citation>
    <scope>NUCLEOTIDE SEQUENCE [LARGE SCALE GENOMIC DNA]</scope>
    <source>
        <strain evidence="1 2">NCTC10951</strain>
    </source>
</reference>
<name>A0A3S4V216_ACTVI</name>
<evidence type="ECO:0000313" key="1">
    <source>
        <dbReference type="EMBL" id="VEI15568.1"/>
    </source>
</evidence>
<dbReference type="EMBL" id="LR134477">
    <property type="protein sequence ID" value="VEI15568.1"/>
    <property type="molecule type" value="Genomic_DNA"/>
</dbReference>
<gene>
    <name evidence="1" type="ORF">NCTC10951_01228</name>
</gene>
<dbReference type="Proteomes" id="UP000268658">
    <property type="component" value="Chromosome"/>
</dbReference>
<dbReference type="AlphaFoldDB" id="A0A3S4V216"/>